<gene>
    <name evidence="1" type="ORF">R1T40_04470</name>
</gene>
<name>A0ABZ0HGP8_TRISK</name>
<evidence type="ECO:0000313" key="1">
    <source>
        <dbReference type="EMBL" id="WOI34000.1"/>
    </source>
</evidence>
<dbReference type="EMBL" id="CP136704">
    <property type="protein sequence ID" value="WOI34000.1"/>
    <property type="molecule type" value="Genomic_DNA"/>
</dbReference>
<dbReference type="RefSeq" id="WP_317386022.1">
    <property type="nucleotide sequence ID" value="NZ_CP136704.1"/>
</dbReference>
<keyword evidence="2" id="KW-1185">Reference proteome</keyword>
<reference evidence="1 2" key="1">
    <citation type="submission" date="2023-10" db="EMBL/GenBank/DDBJ databases">
        <title>Eight complete genome sequences of bacteria isolated from laboratory stock of Giant Kelp gametophytes.</title>
        <authorList>
            <person name="Tolentino B."/>
            <person name="Nuzhdin S."/>
        </authorList>
    </citation>
    <scope>NUCLEOTIDE SEQUENCE [LARGE SCALE GENOMIC DNA]</scope>
    <source>
        <strain evidence="1 2">LC.270.F.C4</strain>
    </source>
</reference>
<organism evidence="1 2">
    <name type="scientific">Tritonibacter scottomollicae</name>
    <name type="common">Epibacterium scottomollicae</name>
    <dbReference type="NCBI Taxonomy" id="483013"/>
    <lineage>
        <taxon>Bacteria</taxon>
        <taxon>Pseudomonadati</taxon>
        <taxon>Pseudomonadota</taxon>
        <taxon>Alphaproteobacteria</taxon>
        <taxon>Rhodobacterales</taxon>
        <taxon>Paracoccaceae</taxon>
        <taxon>Tritonibacter</taxon>
    </lineage>
</organism>
<evidence type="ECO:0008006" key="3">
    <source>
        <dbReference type="Google" id="ProtNLM"/>
    </source>
</evidence>
<sequence length="201" mass="22666">MAHSEITNVTKHELVEGYDFSALVTLNVDRHSSLPRIEFFTSEHVCGVYQAPRVLQLRYIIQSDAPGVAFVVDIPRVEAFAREVEALCVGINLHSEFIFDEGNGVFIRHLTQDAEDGVDELTMLFENFIESGEWQDASVELMDTEDFWTEDELFALHRPDMTLEEFEAAVIAAQEAADTRKFKVVGVAYGMIEDAFEKAIA</sequence>
<evidence type="ECO:0000313" key="2">
    <source>
        <dbReference type="Proteomes" id="UP001302666"/>
    </source>
</evidence>
<protein>
    <recommendedName>
        <fullName evidence="3">DUF4265 domain-containing protein</fullName>
    </recommendedName>
</protein>
<dbReference type="Proteomes" id="UP001302666">
    <property type="component" value="Chromosome"/>
</dbReference>
<proteinExistence type="predicted"/>
<accession>A0ABZ0HGP8</accession>